<name>A0A9W8K6L2_9AGAR</name>
<dbReference type="OrthoDB" id="3830579at2759"/>
<evidence type="ECO:0008006" key="3">
    <source>
        <dbReference type="Google" id="ProtNLM"/>
    </source>
</evidence>
<keyword evidence="2" id="KW-1185">Reference proteome</keyword>
<dbReference type="InterPro" id="IPR011008">
    <property type="entry name" value="Dimeric_a/b-barrel"/>
</dbReference>
<accession>A0A9W8K6L2</accession>
<protein>
    <recommendedName>
        <fullName evidence="3">ABM domain-containing protein</fullName>
    </recommendedName>
</protein>
<reference evidence="1" key="1">
    <citation type="submission" date="2022-07" db="EMBL/GenBank/DDBJ databases">
        <title>Genome Sequence of Agrocybe chaxingu.</title>
        <authorList>
            <person name="Buettner E."/>
        </authorList>
    </citation>
    <scope>NUCLEOTIDE SEQUENCE</scope>
    <source>
        <strain evidence="1">MP-N11</strain>
    </source>
</reference>
<gene>
    <name evidence="1" type="ORF">NLJ89_g2547</name>
</gene>
<sequence length="205" mass="22644">MPVLEICQWKVSKAFLEDPSSLGPVFDQVSAATGCHGVYSGLAEEDKESIWLLIQWETYEHHQTLMKDPSYSSLIEKLKPTFATSAKDLAMSHVDFNKDPIEALTAPCTEVVKAIIKDGKTKADLDAVMADVASRIEAEKGSYPPVIWGQTVEDPKVFFLVVGWDSSKTHFDVVGQESFKIPLQNLRDAADLHMAHVSLKGHLSS</sequence>
<dbReference type="Proteomes" id="UP001148786">
    <property type="component" value="Unassembled WGS sequence"/>
</dbReference>
<dbReference type="Gene3D" id="3.30.70.100">
    <property type="match status" value="2"/>
</dbReference>
<proteinExistence type="predicted"/>
<organism evidence="1 2">
    <name type="scientific">Agrocybe chaxingu</name>
    <dbReference type="NCBI Taxonomy" id="84603"/>
    <lineage>
        <taxon>Eukaryota</taxon>
        <taxon>Fungi</taxon>
        <taxon>Dikarya</taxon>
        <taxon>Basidiomycota</taxon>
        <taxon>Agaricomycotina</taxon>
        <taxon>Agaricomycetes</taxon>
        <taxon>Agaricomycetidae</taxon>
        <taxon>Agaricales</taxon>
        <taxon>Agaricineae</taxon>
        <taxon>Strophariaceae</taxon>
        <taxon>Agrocybe</taxon>
    </lineage>
</organism>
<dbReference type="EMBL" id="JANKHO010000160">
    <property type="protein sequence ID" value="KAJ3514136.1"/>
    <property type="molecule type" value="Genomic_DNA"/>
</dbReference>
<evidence type="ECO:0000313" key="1">
    <source>
        <dbReference type="EMBL" id="KAJ3514136.1"/>
    </source>
</evidence>
<comment type="caution">
    <text evidence="1">The sequence shown here is derived from an EMBL/GenBank/DDBJ whole genome shotgun (WGS) entry which is preliminary data.</text>
</comment>
<evidence type="ECO:0000313" key="2">
    <source>
        <dbReference type="Proteomes" id="UP001148786"/>
    </source>
</evidence>
<dbReference type="SUPFAM" id="SSF54909">
    <property type="entry name" value="Dimeric alpha+beta barrel"/>
    <property type="match status" value="1"/>
</dbReference>
<dbReference type="AlphaFoldDB" id="A0A9W8K6L2"/>